<feature type="transmembrane region" description="Helical" evidence="5">
    <location>
        <begin position="342"/>
        <end position="370"/>
    </location>
</feature>
<evidence type="ECO:0000313" key="8">
    <source>
        <dbReference type="Proteomes" id="UP000345637"/>
    </source>
</evidence>
<dbReference type="Pfam" id="PF00324">
    <property type="entry name" value="AA_permease"/>
    <property type="match status" value="1"/>
</dbReference>
<evidence type="ECO:0000313" key="7">
    <source>
        <dbReference type="EMBL" id="VFS56571.1"/>
    </source>
</evidence>
<dbReference type="GO" id="GO:0055085">
    <property type="term" value="P:transmembrane transport"/>
    <property type="evidence" value="ECO:0007669"/>
    <property type="project" value="InterPro"/>
</dbReference>
<dbReference type="PIRSF" id="PIRSF006060">
    <property type="entry name" value="AA_transporter"/>
    <property type="match status" value="1"/>
</dbReference>
<feature type="transmembrane region" description="Helical" evidence="5">
    <location>
        <begin position="213"/>
        <end position="233"/>
    </location>
</feature>
<dbReference type="InterPro" id="IPR004841">
    <property type="entry name" value="AA-permease/SLC12A_dom"/>
</dbReference>
<evidence type="ECO:0000259" key="6">
    <source>
        <dbReference type="Pfam" id="PF00324"/>
    </source>
</evidence>
<comment type="subcellular location">
    <subcellularLocation>
        <location evidence="1">Membrane</location>
        <topology evidence="1">Multi-pass membrane protein</topology>
    </subcellularLocation>
</comment>
<keyword evidence="4 5" id="KW-0472">Membrane</keyword>
<reference evidence="7 8" key="1">
    <citation type="submission" date="2019-03" db="EMBL/GenBank/DDBJ databases">
        <authorList>
            <consortium name="Pathogen Informatics"/>
        </authorList>
    </citation>
    <scope>NUCLEOTIDE SEQUENCE [LARGE SCALE GENOMIC DNA]</scope>
    <source>
        <strain evidence="7 8">NCTC12998</strain>
    </source>
</reference>
<feature type="transmembrane region" description="Helical" evidence="5">
    <location>
        <begin position="253"/>
        <end position="272"/>
    </location>
</feature>
<evidence type="ECO:0000256" key="3">
    <source>
        <dbReference type="ARBA" id="ARBA00022989"/>
    </source>
</evidence>
<name>A0A485A8K1_RAOPL</name>
<feature type="transmembrane region" description="Helical" evidence="5">
    <location>
        <begin position="416"/>
        <end position="437"/>
    </location>
</feature>
<feature type="transmembrane region" description="Helical" evidence="5">
    <location>
        <begin position="183"/>
        <end position="201"/>
    </location>
</feature>
<feature type="transmembrane region" description="Helical" evidence="5">
    <location>
        <begin position="449"/>
        <end position="470"/>
    </location>
</feature>
<keyword evidence="3 5" id="KW-1133">Transmembrane helix</keyword>
<evidence type="ECO:0000256" key="4">
    <source>
        <dbReference type="ARBA" id="ARBA00023136"/>
    </source>
</evidence>
<feature type="transmembrane region" description="Helical" evidence="5">
    <location>
        <begin position="391"/>
        <end position="410"/>
    </location>
</feature>
<dbReference type="AlphaFoldDB" id="A0A485A8K1"/>
<keyword evidence="2 5" id="KW-0812">Transmembrane</keyword>
<dbReference type="PANTHER" id="PTHR42770">
    <property type="entry name" value="AMINO ACID TRANSPORTER-RELATED"/>
    <property type="match status" value="1"/>
</dbReference>
<organism evidence="7 8">
    <name type="scientific">Raoultella planticola</name>
    <name type="common">Klebsiella planticola</name>
    <dbReference type="NCBI Taxonomy" id="575"/>
    <lineage>
        <taxon>Bacteria</taxon>
        <taxon>Pseudomonadati</taxon>
        <taxon>Pseudomonadota</taxon>
        <taxon>Gammaproteobacteria</taxon>
        <taxon>Enterobacterales</taxon>
        <taxon>Enterobacteriaceae</taxon>
        <taxon>Klebsiella/Raoultella group</taxon>
        <taxon>Raoultella</taxon>
    </lineage>
</organism>
<feature type="transmembrane region" description="Helical" evidence="5">
    <location>
        <begin position="292"/>
        <end position="315"/>
    </location>
</feature>
<proteinExistence type="predicted"/>
<dbReference type="Proteomes" id="UP000345637">
    <property type="component" value="Unassembled WGS sequence"/>
</dbReference>
<dbReference type="GO" id="GO:0016020">
    <property type="term" value="C:membrane"/>
    <property type="evidence" value="ECO:0007669"/>
    <property type="project" value="UniProtKB-SubCell"/>
</dbReference>
<evidence type="ECO:0000256" key="1">
    <source>
        <dbReference type="ARBA" id="ARBA00004141"/>
    </source>
</evidence>
<feature type="transmembrane region" description="Helical" evidence="5">
    <location>
        <begin position="149"/>
        <end position="171"/>
    </location>
</feature>
<feature type="transmembrane region" description="Helical" evidence="5">
    <location>
        <begin position="110"/>
        <end position="128"/>
    </location>
</feature>
<gene>
    <name evidence="7" type="primary">puuP</name>
    <name evidence="7" type="ORF">NCTC12998_00436</name>
</gene>
<dbReference type="PANTHER" id="PTHR42770:SF8">
    <property type="entry name" value="PUTRESCINE IMPORTER PUUP"/>
    <property type="match status" value="1"/>
</dbReference>
<sequence length="483" mass="53107">MKAAMHARNNAKSTAVCRNVLTDYLCLTPLLSRFVTRSLRPQTHVYMGGITMAANTSLDISSAAGKPRLRKSLKLWQVVMMGLAYLTPMTVFDTFGIVSGISNGHVPASYLLALAGVLFTAISYGKLVRQFPEAGSAYTYAQKSISPHVGFMVGWSSLLDYLFLPMINVLLAKIYLSALFPEVPPWVWVVGFVAILTAANIKSVNLVANFNTLFVLVQIAIMVVFIFLVVQGLHKGEGVGTVWSLQPFISQNAHLIPIITGATIVCFSFLGFDAVTTLSEETPDAARTIPKAIFLTAVYGGIIFIVASFFMQLFFPDISRFKDPDAALPEIALYVGGKLFQSIFLCTTFVNTLASGLASHASVSRLLYVMGRDNVFPERIFGYVHPKWRTPALNVLMVGVVAMSALFFDLVTATALINFGALVAFTFVNLSVFNHFWRRKGYNKTWKDRVHYLILPLIGAATVAVLWVNLEATSLTLGLVWRR</sequence>
<dbReference type="EMBL" id="CAADJE010000002">
    <property type="protein sequence ID" value="VFS56571.1"/>
    <property type="molecule type" value="Genomic_DNA"/>
</dbReference>
<dbReference type="InterPro" id="IPR050367">
    <property type="entry name" value="APC_superfamily"/>
</dbReference>
<evidence type="ECO:0000256" key="5">
    <source>
        <dbReference type="SAM" id="Phobius"/>
    </source>
</evidence>
<feature type="domain" description="Amino acid permease/ SLC12A" evidence="6">
    <location>
        <begin position="78"/>
        <end position="465"/>
    </location>
</feature>
<evidence type="ECO:0000256" key="2">
    <source>
        <dbReference type="ARBA" id="ARBA00022692"/>
    </source>
</evidence>
<feature type="transmembrane region" description="Helical" evidence="5">
    <location>
        <begin position="75"/>
        <end position="98"/>
    </location>
</feature>
<dbReference type="Gene3D" id="1.20.1740.10">
    <property type="entry name" value="Amino acid/polyamine transporter I"/>
    <property type="match status" value="1"/>
</dbReference>
<protein>
    <submittedName>
        <fullName evidence="7">Putrescine importer PuuP</fullName>
    </submittedName>
</protein>
<accession>A0A485A8K1</accession>